<feature type="compositionally biased region" description="Acidic residues" evidence="3">
    <location>
        <begin position="450"/>
        <end position="472"/>
    </location>
</feature>
<evidence type="ECO:0000313" key="4">
    <source>
        <dbReference type="EMBL" id="EAY15752.1"/>
    </source>
</evidence>
<evidence type="ECO:0000313" key="5">
    <source>
        <dbReference type="Proteomes" id="UP000001542"/>
    </source>
</evidence>
<dbReference type="GO" id="GO:0005634">
    <property type="term" value="C:nucleus"/>
    <property type="evidence" value="ECO:0000318"/>
    <property type="project" value="GO_Central"/>
</dbReference>
<evidence type="ECO:0000256" key="1">
    <source>
        <dbReference type="ARBA" id="ARBA00004123"/>
    </source>
</evidence>
<accession>A2DV25</accession>
<dbReference type="GO" id="GO:0051726">
    <property type="term" value="P:regulation of cell cycle"/>
    <property type="evidence" value="ECO:0000318"/>
    <property type="project" value="GO_Central"/>
</dbReference>
<reference evidence="4" key="1">
    <citation type="submission" date="2006-10" db="EMBL/GenBank/DDBJ databases">
        <authorList>
            <person name="Amadeo P."/>
            <person name="Zhao Q."/>
            <person name="Wortman J."/>
            <person name="Fraser-Liggett C."/>
            <person name="Carlton J."/>
        </authorList>
    </citation>
    <scope>NUCLEOTIDE SEQUENCE</scope>
    <source>
        <strain evidence="4">G3</strain>
    </source>
</reference>
<dbReference type="PANTHER" id="PTHR22715:SF0">
    <property type="entry name" value="TRANSFORMING GROWTH FACTOR BETA REGULATOR 1"/>
    <property type="match status" value="1"/>
</dbReference>
<dbReference type="SMR" id="A2DV25"/>
<feature type="region of interest" description="Disordered" evidence="3">
    <location>
        <begin position="353"/>
        <end position="472"/>
    </location>
</feature>
<proteinExistence type="predicted"/>
<dbReference type="InterPro" id="IPR040092">
    <property type="entry name" value="TBRG1"/>
</dbReference>
<gene>
    <name evidence="4" type="ORF">TVAG_188030</name>
</gene>
<dbReference type="InterPro" id="IPR003888">
    <property type="entry name" value="FYrich_N"/>
</dbReference>
<dbReference type="EMBL" id="DS113251">
    <property type="protein sequence ID" value="EAY15752.1"/>
    <property type="molecule type" value="Genomic_DNA"/>
</dbReference>
<dbReference type="InterPro" id="IPR003889">
    <property type="entry name" value="FYrich_C"/>
</dbReference>
<dbReference type="PROSITE" id="PS51543">
    <property type="entry name" value="FYRC"/>
    <property type="match status" value="1"/>
</dbReference>
<dbReference type="eggNOG" id="KOG4443">
    <property type="taxonomic scope" value="Eukaryota"/>
</dbReference>
<dbReference type="Pfam" id="PF05964">
    <property type="entry name" value="FYRN"/>
    <property type="match status" value="1"/>
</dbReference>
<dbReference type="STRING" id="5722.A2DV25"/>
<dbReference type="SMART" id="SM00542">
    <property type="entry name" value="FYRC"/>
    <property type="match status" value="1"/>
</dbReference>
<protein>
    <submittedName>
        <fullName evidence="4">F/Y-rich N-terminus family protein</fullName>
    </submittedName>
</protein>
<dbReference type="Gene3D" id="3.30.160.360">
    <property type="match status" value="1"/>
</dbReference>
<reference evidence="4" key="2">
    <citation type="journal article" date="2007" name="Science">
        <title>Draft genome sequence of the sexually transmitted pathogen Trichomonas vaginalis.</title>
        <authorList>
            <person name="Carlton J.M."/>
            <person name="Hirt R.P."/>
            <person name="Silva J.C."/>
            <person name="Delcher A.L."/>
            <person name="Schatz M."/>
            <person name="Zhao Q."/>
            <person name="Wortman J.R."/>
            <person name="Bidwell S.L."/>
            <person name="Alsmark U.C.M."/>
            <person name="Besteiro S."/>
            <person name="Sicheritz-Ponten T."/>
            <person name="Noel C.J."/>
            <person name="Dacks J.B."/>
            <person name="Foster P.G."/>
            <person name="Simillion C."/>
            <person name="Van de Peer Y."/>
            <person name="Miranda-Saavedra D."/>
            <person name="Barton G.J."/>
            <person name="Westrop G.D."/>
            <person name="Mueller S."/>
            <person name="Dessi D."/>
            <person name="Fiori P.L."/>
            <person name="Ren Q."/>
            <person name="Paulsen I."/>
            <person name="Zhang H."/>
            <person name="Bastida-Corcuera F.D."/>
            <person name="Simoes-Barbosa A."/>
            <person name="Brown M.T."/>
            <person name="Hayes R.D."/>
            <person name="Mukherjee M."/>
            <person name="Okumura C.Y."/>
            <person name="Schneider R."/>
            <person name="Smith A.J."/>
            <person name="Vanacova S."/>
            <person name="Villalvazo M."/>
            <person name="Haas B.J."/>
            <person name="Pertea M."/>
            <person name="Feldblyum T.V."/>
            <person name="Utterback T.R."/>
            <person name="Shu C.L."/>
            <person name="Osoegawa K."/>
            <person name="de Jong P.J."/>
            <person name="Hrdy I."/>
            <person name="Horvathova L."/>
            <person name="Zubacova Z."/>
            <person name="Dolezal P."/>
            <person name="Malik S.B."/>
            <person name="Logsdon J.M. Jr."/>
            <person name="Henze K."/>
            <person name="Gupta A."/>
            <person name="Wang C.C."/>
            <person name="Dunne R.L."/>
            <person name="Upcroft J.A."/>
            <person name="Upcroft P."/>
            <person name="White O."/>
            <person name="Salzberg S.L."/>
            <person name="Tang P."/>
            <person name="Chiu C.-H."/>
            <person name="Lee Y.-S."/>
            <person name="Embley T.M."/>
            <person name="Coombs G.H."/>
            <person name="Mottram J.C."/>
            <person name="Tachezy J."/>
            <person name="Fraser-Liggett C.M."/>
            <person name="Johnson P.J."/>
        </authorList>
    </citation>
    <scope>NUCLEOTIDE SEQUENCE [LARGE SCALE GENOMIC DNA]</scope>
    <source>
        <strain evidence="4">G3</strain>
    </source>
</reference>
<sequence length="472" mass="53456">MSKVIAFLLKFGLVNKDGTKNYDQIKESLNLQKTTKEIQEYIDFLLLACENPQSISSNMIYNTGQKVLQRINAMEKLLTLLSSLDENTEIPFFESAPKWRNAPPQWTSELEYKFFVEVAKCGFGELNLIFSQEPFIKVFENGPPAFMLNDHAVAKRVEALHQFKNSGSKVVVEKKKKSEKHKRSESALCPKPVTVAGLAELEDGEIEYPIMITPSSFILNIGRVVYDRPGWHTSRYIYPAGYKSMKLFASVKNPEERVNWISEICGTGKKTPVFKVYMEDDPKVCFTAESPSAPWVNVLKAVSEAKKEKSKSNSISGPDAFLLTAPVVTYLIQNLPNAHKCMQYNFKEIKGAPAKPPRIAKHEDETEINDQNTETTSTEQQTNENNETITDVSKSPKRRSRRNDDDTELEPNEVIGIAASIPRRVHKQVRRSSSSESEIDSDSDRSDRNDEADEDDDRDAIISDMDDSDDYE</sequence>
<dbReference type="AlphaFoldDB" id="A2DV25"/>
<dbReference type="PANTHER" id="PTHR22715">
    <property type="entry name" value="TRANSFORMING GROWTH FACTOR BETA REGULATED GENE 1"/>
    <property type="match status" value="1"/>
</dbReference>
<dbReference type="PROSITE" id="PS51542">
    <property type="entry name" value="FYRN"/>
    <property type="match status" value="1"/>
</dbReference>
<name>A2DV25_TRIV3</name>
<dbReference type="Pfam" id="PF05965">
    <property type="entry name" value="FYRC"/>
    <property type="match status" value="1"/>
</dbReference>
<keyword evidence="2" id="KW-0539">Nucleus</keyword>
<organism evidence="4 5">
    <name type="scientific">Trichomonas vaginalis (strain ATCC PRA-98 / G3)</name>
    <dbReference type="NCBI Taxonomy" id="412133"/>
    <lineage>
        <taxon>Eukaryota</taxon>
        <taxon>Metamonada</taxon>
        <taxon>Parabasalia</taxon>
        <taxon>Trichomonadida</taxon>
        <taxon>Trichomonadidae</taxon>
        <taxon>Trichomonas</taxon>
    </lineage>
</organism>
<dbReference type="VEuPathDB" id="TrichDB:TVAGG3_0940700"/>
<dbReference type="InParanoid" id="A2DV25"/>
<feature type="compositionally biased region" description="Low complexity" evidence="3">
    <location>
        <begin position="371"/>
        <end position="388"/>
    </location>
</feature>
<comment type="subcellular location">
    <subcellularLocation>
        <location evidence="1">Nucleus</location>
    </subcellularLocation>
</comment>
<dbReference type="VEuPathDB" id="TrichDB:TVAG_188030"/>
<dbReference type="Proteomes" id="UP000001542">
    <property type="component" value="Unassembled WGS sequence"/>
</dbReference>
<evidence type="ECO:0000256" key="2">
    <source>
        <dbReference type="ARBA" id="ARBA00023242"/>
    </source>
</evidence>
<keyword evidence="5" id="KW-1185">Reference proteome</keyword>
<dbReference type="OrthoDB" id="285793at2759"/>
<evidence type="ECO:0000256" key="3">
    <source>
        <dbReference type="SAM" id="MobiDB-lite"/>
    </source>
</evidence>
<dbReference type="SMART" id="SM00541">
    <property type="entry name" value="FYRN"/>
    <property type="match status" value="1"/>
</dbReference>